<protein>
    <submittedName>
        <fullName evidence="3">Uncharacterized protein</fullName>
    </submittedName>
</protein>
<feature type="domain" description="GTPase-associated protein 1 N-terminal" evidence="1">
    <location>
        <begin position="9"/>
        <end position="146"/>
    </location>
</feature>
<reference evidence="4" key="1">
    <citation type="submission" date="2015-10" db="EMBL/GenBank/DDBJ databases">
        <title>Genome of Paenibacillus bovis sp. nov.</title>
        <authorList>
            <person name="Wu Z."/>
            <person name="Gao C."/>
            <person name="Liu Z."/>
            <person name="Zheng H."/>
        </authorList>
    </citation>
    <scope>NUCLEOTIDE SEQUENCE [LARGE SCALE GENOMIC DNA]</scope>
    <source>
        <strain evidence="4">BD3526</strain>
    </source>
</reference>
<dbReference type="KEGG" id="pbv:AR543_04435"/>
<organism evidence="3 4">
    <name type="scientific">Paenibacillus bovis</name>
    <dbReference type="NCBI Taxonomy" id="1616788"/>
    <lineage>
        <taxon>Bacteria</taxon>
        <taxon>Bacillati</taxon>
        <taxon>Bacillota</taxon>
        <taxon>Bacilli</taxon>
        <taxon>Bacillales</taxon>
        <taxon>Paenibacillaceae</taxon>
        <taxon>Paenibacillus</taxon>
    </lineage>
</organism>
<name>A0A172ZCJ3_9BACL</name>
<evidence type="ECO:0000259" key="2">
    <source>
        <dbReference type="Pfam" id="PF20014"/>
    </source>
</evidence>
<proteinExistence type="predicted"/>
<dbReference type="STRING" id="1616788.AR543_04435"/>
<sequence>MSSLSNTPIQQQLYTREKSGIFRTTEGYDTIARSPGLDDGYIKKYLHPLCSYDAPAELVSQGEKEESLYPESLQLVRLDNRDVVLGRSRYVAADFTGLRSTFFTHNYVIAATLAEEWVHHYERWLNASFRSSYDPEQGTVLDALNELPQEPAVPADPLTVLGELNIDESLFRQMLGAIMSAIHKHRKVYISLNVPVIELPVQAKKLIGVLMQTLPYAFRRRLGFTTYAKEPESRKGMQLLFVESGSIRTGDRNIERDYIFDLSSGRIQSAQAGKSGQIYIDWAWRHLNQPERLRELLEFADQGQAGIDAAGESLPDPGQYDEWTLLFRVEQGDEQLYREQQGMILQSLLKHLRPAGGWNRRSV</sequence>
<dbReference type="RefSeq" id="WP_060532175.1">
    <property type="nucleotide sequence ID" value="NZ_CP013023.1"/>
</dbReference>
<dbReference type="Proteomes" id="UP000078148">
    <property type="component" value="Chromosome"/>
</dbReference>
<feature type="domain" description="GTPase-associated protein 1 middle" evidence="2">
    <location>
        <begin position="162"/>
        <end position="263"/>
    </location>
</feature>
<dbReference type="Pfam" id="PF20014">
    <property type="entry name" value="GAP1-M"/>
    <property type="match status" value="1"/>
</dbReference>
<evidence type="ECO:0000313" key="3">
    <source>
        <dbReference type="EMBL" id="ANF95338.1"/>
    </source>
</evidence>
<dbReference type="InterPro" id="IPR045401">
    <property type="entry name" value="GAP1-M"/>
</dbReference>
<evidence type="ECO:0000313" key="4">
    <source>
        <dbReference type="Proteomes" id="UP000078148"/>
    </source>
</evidence>
<dbReference type="AlphaFoldDB" id="A0A172ZCJ3"/>
<dbReference type="EMBL" id="CP013023">
    <property type="protein sequence ID" value="ANF95338.1"/>
    <property type="molecule type" value="Genomic_DNA"/>
</dbReference>
<reference evidence="3 4" key="2">
    <citation type="journal article" date="2016" name="Int. J. Syst. Evol. Microbiol.">
        <title>Paenibacillus bovis sp. nov., isolated from raw yak (Bos grunniens) milk.</title>
        <authorList>
            <person name="Gao C."/>
            <person name="Han J."/>
            <person name="Liu Z."/>
            <person name="Xu X."/>
            <person name="Hang F."/>
            <person name="Wu Z."/>
        </authorList>
    </citation>
    <scope>NUCLEOTIDE SEQUENCE [LARGE SCALE GENOMIC DNA]</scope>
    <source>
        <strain evidence="3 4">BD3526</strain>
    </source>
</reference>
<gene>
    <name evidence="3" type="ORF">AR543_04435</name>
</gene>
<evidence type="ECO:0000259" key="1">
    <source>
        <dbReference type="Pfam" id="PF20013"/>
    </source>
</evidence>
<dbReference type="Pfam" id="PF20013">
    <property type="entry name" value="GAP1-N2"/>
    <property type="match status" value="1"/>
</dbReference>
<accession>A0A172ZCJ3</accession>
<keyword evidence="4" id="KW-1185">Reference proteome</keyword>
<dbReference type="InterPro" id="IPR045402">
    <property type="entry name" value="GAP1-N2"/>
</dbReference>